<comment type="caution">
    <text evidence="2">The sequence shown here is derived from an EMBL/GenBank/DDBJ whole genome shotgun (WGS) entry which is preliminary data.</text>
</comment>
<proteinExistence type="predicted"/>
<dbReference type="Proteomes" id="UP001186944">
    <property type="component" value="Unassembled WGS sequence"/>
</dbReference>
<dbReference type="Gene3D" id="2.60.120.620">
    <property type="entry name" value="q2cbj1_9rhob like domain"/>
    <property type="match status" value="2"/>
</dbReference>
<dbReference type="Pfam" id="PF05721">
    <property type="entry name" value="PhyH"/>
    <property type="match status" value="1"/>
</dbReference>
<organism evidence="2 3">
    <name type="scientific">Pinctada imbricata</name>
    <name type="common">Atlantic pearl-oyster</name>
    <name type="synonym">Pinctada martensii</name>
    <dbReference type="NCBI Taxonomy" id="66713"/>
    <lineage>
        <taxon>Eukaryota</taxon>
        <taxon>Metazoa</taxon>
        <taxon>Spiralia</taxon>
        <taxon>Lophotrochozoa</taxon>
        <taxon>Mollusca</taxon>
        <taxon>Bivalvia</taxon>
        <taxon>Autobranchia</taxon>
        <taxon>Pteriomorphia</taxon>
        <taxon>Pterioida</taxon>
        <taxon>Pterioidea</taxon>
        <taxon>Pteriidae</taxon>
        <taxon>Pinctada</taxon>
    </lineage>
</organism>
<sequence length="402" mass="46021">MAEIVGTKKPVPGFTGEEHPEIVDIRAMLPQPKELKPGQVPESMIKQYFEEGYMMIEKFFDPEELNPCRDSIAELVEELAQKLYKGGKIKDLHRDADLFHRLTELDKEFPGANILLHKTGKLPQSFMDIWGNERLLNLIEQIIGSDIAGMPDWSYDVRYPVPTRPLYHGIRVDEIVILNKDKSSPSHDIQLNIFIFMMLLNKDLGYQSVDAYKTLVVTVWIPFIDANQQNGCMQLVPKGHLKGKVGRHYCCWGDTWYVTLPEEEMKDTLGVDVNTAKTFPVPYGGILVFSNFLPHRSMDNVSDNIRWSVDFRFKKTGLPNGMHGLKDDVILRSSADPNMKVDWSEFSSIERLKLKLDKEGNRVDVSIQHLRNFGRIVKQNLVYEMVKSVRPSVSPSVCQHFG</sequence>
<reference evidence="2" key="1">
    <citation type="submission" date="2019-08" db="EMBL/GenBank/DDBJ databases">
        <title>The improved chromosome-level genome for the pearl oyster Pinctada fucata martensii using PacBio sequencing and Hi-C.</title>
        <authorList>
            <person name="Zheng Z."/>
        </authorList>
    </citation>
    <scope>NUCLEOTIDE SEQUENCE</scope>
    <source>
        <strain evidence="2">ZZ-2019</strain>
        <tissue evidence="2">Adductor muscle</tissue>
    </source>
</reference>
<dbReference type="PANTHER" id="PTHR20883">
    <property type="entry name" value="PHYTANOYL-COA DIOXYGENASE DOMAIN CONTAINING 1"/>
    <property type="match status" value="1"/>
</dbReference>
<dbReference type="PANTHER" id="PTHR20883:SF14">
    <property type="entry name" value="PHYTANOYL-COA DIOXYGENASE"/>
    <property type="match status" value="1"/>
</dbReference>
<dbReference type="AlphaFoldDB" id="A0AA88XXC6"/>
<name>A0AA88XXC6_PINIB</name>
<evidence type="ECO:0000313" key="3">
    <source>
        <dbReference type="Proteomes" id="UP001186944"/>
    </source>
</evidence>
<dbReference type="EMBL" id="VSWD01000009">
    <property type="protein sequence ID" value="KAK3093622.1"/>
    <property type="molecule type" value="Genomic_DNA"/>
</dbReference>
<dbReference type="SUPFAM" id="SSF51197">
    <property type="entry name" value="Clavaminate synthase-like"/>
    <property type="match status" value="1"/>
</dbReference>
<protein>
    <recommendedName>
        <fullName evidence="4">Phytanoyl-CoA dioxygenase</fullName>
    </recommendedName>
</protein>
<evidence type="ECO:0008006" key="4">
    <source>
        <dbReference type="Google" id="ProtNLM"/>
    </source>
</evidence>
<accession>A0AA88XXC6</accession>
<gene>
    <name evidence="2" type="ORF">FSP39_018239</name>
</gene>
<evidence type="ECO:0000256" key="1">
    <source>
        <dbReference type="ARBA" id="ARBA00001962"/>
    </source>
</evidence>
<dbReference type="InterPro" id="IPR008775">
    <property type="entry name" value="Phytyl_CoA_dOase-like"/>
</dbReference>
<comment type="cofactor">
    <cofactor evidence="1">
        <name>Fe cation</name>
        <dbReference type="ChEBI" id="CHEBI:24875"/>
    </cofactor>
</comment>
<keyword evidence="3" id="KW-1185">Reference proteome</keyword>
<evidence type="ECO:0000313" key="2">
    <source>
        <dbReference type="EMBL" id="KAK3093622.1"/>
    </source>
</evidence>